<dbReference type="GO" id="GO:0030956">
    <property type="term" value="C:glutamyl-tRNA(Gln) amidotransferase complex"/>
    <property type="evidence" value="ECO:0007669"/>
    <property type="project" value="InterPro"/>
</dbReference>
<comment type="similarity">
    <text evidence="7">Belongs to the amidase family. GatA subfamily.</text>
</comment>
<evidence type="ECO:0000256" key="4">
    <source>
        <dbReference type="ARBA" id="ARBA00022741"/>
    </source>
</evidence>
<comment type="catalytic activity">
    <reaction evidence="7">
        <text>L-glutamyl-tRNA(Gln) + L-glutamine + ATP + H2O = L-glutaminyl-tRNA(Gln) + L-glutamate + ADP + phosphate + H(+)</text>
        <dbReference type="Rhea" id="RHEA:17521"/>
        <dbReference type="Rhea" id="RHEA-COMP:9681"/>
        <dbReference type="Rhea" id="RHEA-COMP:9684"/>
        <dbReference type="ChEBI" id="CHEBI:15377"/>
        <dbReference type="ChEBI" id="CHEBI:15378"/>
        <dbReference type="ChEBI" id="CHEBI:29985"/>
        <dbReference type="ChEBI" id="CHEBI:30616"/>
        <dbReference type="ChEBI" id="CHEBI:43474"/>
        <dbReference type="ChEBI" id="CHEBI:58359"/>
        <dbReference type="ChEBI" id="CHEBI:78520"/>
        <dbReference type="ChEBI" id="CHEBI:78521"/>
        <dbReference type="ChEBI" id="CHEBI:456216"/>
        <dbReference type="EC" id="6.3.5.7"/>
    </reaction>
</comment>
<dbReference type="InterPro" id="IPR023631">
    <property type="entry name" value="Amidase_dom"/>
</dbReference>
<keyword evidence="5 7" id="KW-0067">ATP-binding</keyword>
<feature type="active site" description="Charge relay system" evidence="7">
    <location>
        <position position="154"/>
    </location>
</feature>
<accession>A0A7K1Y554</accession>
<evidence type="ECO:0000256" key="3">
    <source>
        <dbReference type="ARBA" id="ARBA00022598"/>
    </source>
</evidence>
<feature type="domain" description="Amidase" evidence="8">
    <location>
        <begin position="26"/>
        <end position="467"/>
    </location>
</feature>
<evidence type="ECO:0000256" key="6">
    <source>
        <dbReference type="ARBA" id="ARBA00022917"/>
    </source>
</evidence>
<dbReference type="Proteomes" id="UP000451233">
    <property type="component" value="Unassembled WGS sequence"/>
</dbReference>
<keyword evidence="10" id="KW-1185">Reference proteome</keyword>
<keyword evidence="6 7" id="KW-0648">Protein biosynthesis</keyword>
<protein>
    <recommendedName>
        <fullName evidence="2 7">Glutamyl-tRNA(Gln) amidotransferase subunit A</fullName>
        <shortName evidence="7">Glu-ADT subunit A</shortName>
        <ecNumber evidence="7">6.3.5.7</ecNumber>
    </recommendedName>
</protein>
<sequence>MSAVKTYNSLSEVKSDLLNGTLTLPELVGHYLDRIAEERHLNAFLEVFGDEAEAQAKTVQEKIMHGKAGKLAGMVIGIKDIICYKDHRITVGSRILENYTSIYSSTVVERILAEDAIIIGRLNCDEFAMGGSNENSYYGHVKNYADNTKVPGGSSGGSAVAVQAGLCLASLGTDTGGSVRQPAAFCGVVGLKPTYGRVSRYGVVAYASSLDQVGPITRSVEDAALILEVIAGADEYDSTASSKPVPAYSRGLASGGKKKLAYLVEALSSGGIDPEVKTMTEQAIQQLKEEGHTVEPVSFPYLEYVVPTYYILTMAEASSNLARYDGVHYGYRSPNATDLESTYKKSRSEGFGNEVKRRIMLGTFILSAGYYDAYYAKAQKVRKLIRQKTEEILNTYDFILMPTTPTPAFGIGEKIDDPVTMYLADIFTVQASLAGIPAISVPAGNNSSGLPLGLQFMGRRFGEGELLAFSEHFLELTKQKVIHH</sequence>
<dbReference type="InterPro" id="IPR000120">
    <property type="entry name" value="Amidase"/>
</dbReference>
<dbReference type="AlphaFoldDB" id="A0A7K1Y554"/>
<dbReference type="GO" id="GO:0016740">
    <property type="term" value="F:transferase activity"/>
    <property type="evidence" value="ECO:0007669"/>
    <property type="project" value="UniProtKB-KW"/>
</dbReference>
<dbReference type="InterPro" id="IPR036928">
    <property type="entry name" value="AS_sf"/>
</dbReference>
<evidence type="ECO:0000259" key="8">
    <source>
        <dbReference type="Pfam" id="PF01425"/>
    </source>
</evidence>
<reference evidence="9 10" key="1">
    <citation type="submission" date="2019-11" db="EMBL/GenBank/DDBJ databases">
        <title>Pedobacter sp. HMF7056 Genome sequencing and assembly.</title>
        <authorList>
            <person name="Kang H."/>
            <person name="Kim H."/>
            <person name="Joh K."/>
        </authorList>
    </citation>
    <scope>NUCLEOTIDE SEQUENCE [LARGE SCALE GENOMIC DNA]</scope>
    <source>
        <strain evidence="9 10">HMF7056</strain>
    </source>
</reference>
<feature type="active site" description="Charge relay system" evidence="7">
    <location>
        <position position="79"/>
    </location>
</feature>
<dbReference type="NCBIfam" id="TIGR00132">
    <property type="entry name" value="gatA"/>
    <property type="match status" value="1"/>
</dbReference>
<comment type="function">
    <text evidence="7">Allows the formation of correctly charged Gln-tRNA(Gln) through the transamidation of misacylated Glu-tRNA(Gln) in organisms which lack glutaminyl-tRNA synthetase. The reaction takes place in the presence of glutamine and ATP through an activated gamma-phospho-Glu-tRNA(Gln).</text>
</comment>
<dbReference type="PANTHER" id="PTHR11895">
    <property type="entry name" value="TRANSAMIDASE"/>
    <property type="match status" value="1"/>
</dbReference>
<dbReference type="EC" id="6.3.5.7" evidence="7"/>
<name>A0A7K1Y554_9SPHI</name>
<dbReference type="GO" id="GO:0050567">
    <property type="term" value="F:glutaminyl-tRNA synthase (glutamine-hydrolyzing) activity"/>
    <property type="evidence" value="ECO:0007669"/>
    <property type="project" value="UniProtKB-UniRule"/>
</dbReference>
<dbReference type="RefSeq" id="WP_160908952.1">
    <property type="nucleotide sequence ID" value="NZ_WVHS01000007.1"/>
</dbReference>
<keyword evidence="4 7" id="KW-0547">Nucleotide-binding</keyword>
<evidence type="ECO:0000256" key="2">
    <source>
        <dbReference type="ARBA" id="ARBA00014428"/>
    </source>
</evidence>
<gene>
    <name evidence="7 9" type="primary">gatA</name>
    <name evidence="9" type="ORF">GS398_21810</name>
</gene>
<evidence type="ECO:0000313" key="10">
    <source>
        <dbReference type="Proteomes" id="UP000451233"/>
    </source>
</evidence>
<evidence type="ECO:0000256" key="1">
    <source>
        <dbReference type="ARBA" id="ARBA00011123"/>
    </source>
</evidence>
<dbReference type="GO" id="GO:0006412">
    <property type="term" value="P:translation"/>
    <property type="evidence" value="ECO:0007669"/>
    <property type="project" value="UniProtKB-UniRule"/>
</dbReference>
<comment type="caution">
    <text evidence="9">The sequence shown here is derived from an EMBL/GenBank/DDBJ whole genome shotgun (WGS) entry which is preliminary data.</text>
</comment>
<evidence type="ECO:0000256" key="7">
    <source>
        <dbReference type="HAMAP-Rule" id="MF_00120"/>
    </source>
</evidence>
<comment type="subunit">
    <text evidence="1 7">Heterotrimer of A, B and C subunits.</text>
</comment>
<evidence type="ECO:0000256" key="5">
    <source>
        <dbReference type="ARBA" id="ARBA00022840"/>
    </source>
</evidence>
<dbReference type="Pfam" id="PF01425">
    <property type="entry name" value="Amidase"/>
    <property type="match status" value="1"/>
</dbReference>
<keyword evidence="9" id="KW-0808">Transferase</keyword>
<dbReference type="EMBL" id="WVHS01000007">
    <property type="protein sequence ID" value="MXV17947.1"/>
    <property type="molecule type" value="Genomic_DNA"/>
</dbReference>
<dbReference type="HAMAP" id="MF_00120">
    <property type="entry name" value="GatA"/>
    <property type="match status" value="1"/>
</dbReference>
<organism evidence="9 10">
    <name type="scientific">Hufsiella ginkgonis</name>
    <dbReference type="NCBI Taxonomy" id="2695274"/>
    <lineage>
        <taxon>Bacteria</taxon>
        <taxon>Pseudomonadati</taxon>
        <taxon>Bacteroidota</taxon>
        <taxon>Sphingobacteriia</taxon>
        <taxon>Sphingobacteriales</taxon>
        <taxon>Sphingobacteriaceae</taxon>
        <taxon>Hufsiella</taxon>
    </lineage>
</organism>
<dbReference type="GO" id="GO:0005524">
    <property type="term" value="F:ATP binding"/>
    <property type="evidence" value="ECO:0007669"/>
    <property type="project" value="UniProtKB-KW"/>
</dbReference>
<proteinExistence type="inferred from homology"/>
<keyword evidence="3 7" id="KW-0436">Ligase</keyword>
<dbReference type="PANTHER" id="PTHR11895:SF7">
    <property type="entry name" value="GLUTAMYL-TRNA(GLN) AMIDOTRANSFERASE SUBUNIT A, MITOCHONDRIAL"/>
    <property type="match status" value="1"/>
</dbReference>
<dbReference type="Gene3D" id="3.90.1300.10">
    <property type="entry name" value="Amidase signature (AS) domain"/>
    <property type="match status" value="1"/>
</dbReference>
<feature type="active site" description="Acyl-ester intermediate" evidence="7">
    <location>
        <position position="178"/>
    </location>
</feature>
<dbReference type="InterPro" id="IPR004412">
    <property type="entry name" value="GatA"/>
</dbReference>
<evidence type="ECO:0000313" key="9">
    <source>
        <dbReference type="EMBL" id="MXV17947.1"/>
    </source>
</evidence>
<dbReference type="SUPFAM" id="SSF75304">
    <property type="entry name" value="Amidase signature (AS) enzymes"/>
    <property type="match status" value="1"/>
</dbReference>